<dbReference type="Pfam" id="PF01156">
    <property type="entry name" value="IU_nuc_hydro"/>
    <property type="match status" value="1"/>
</dbReference>
<dbReference type="GO" id="GO:0006152">
    <property type="term" value="P:purine nucleoside catabolic process"/>
    <property type="evidence" value="ECO:0007669"/>
    <property type="project" value="TreeGrafter"/>
</dbReference>
<gene>
    <name evidence="4" type="ORF">AVDCRST_MAG77-5904</name>
</gene>
<dbReference type="EMBL" id="CADCTC010000308">
    <property type="protein sequence ID" value="CAA9303820.1"/>
    <property type="molecule type" value="Genomic_DNA"/>
</dbReference>
<evidence type="ECO:0000259" key="3">
    <source>
        <dbReference type="Pfam" id="PF01156"/>
    </source>
</evidence>
<dbReference type="InterPro" id="IPR023186">
    <property type="entry name" value="IUNH"/>
</dbReference>
<keyword evidence="1 4" id="KW-0378">Hydrolase</keyword>
<feature type="domain" description="Inosine/uridine-preferring nucleoside hydrolase" evidence="3">
    <location>
        <begin position="9"/>
        <end position="322"/>
    </location>
</feature>
<dbReference type="SUPFAM" id="SSF53590">
    <property type="entry name" value="Nucleoside hydrolase"/>
    <property type="match status" value="1"/>
</dbReference>
<evidence type="ECO:0000256" key="2">
    <source>
        <dbReference type="ARBA" id="ARBA00023295"/>
    </source>
</evidence>
<organism evidence="4">
    <name type="scientific">uncultured Chloroflexota bacterium</name>
    <dbReference type="NCBI Taxonomy" id="166587"/>
    <lineage>
        <taxon>Bacteria</taxon>
        <taxon>Bacillati</taxon>
        <taxon>Chloroflexota</taxon>
        <taxon>environmental samples</taxon>
    </lineage>
</organism>
<dbReference type="Gene3D" id="3.90.245.10">
    <property type="entry name" value="Ribonucleoside hydrolase-like"/>
    <property type="match status" value="1"/>
</dbReference>
<accession>A0A6J4KEI8</accession>
<dbReference type="InterPro" id="IPR036452">
    <property type="entry name" value="Ribo_hydro-like"/>
</dbReference>
<dbReference type="EC" id="3.2.2.1" evidence="4"/>
<sequence length="342" mass="35885">MGRIAIPTLLDCDTGIDDALALLLALRSPELRLVGITCVAGNVTLEQVVRNTLGVLEAAGAPDLPVAAGAAGPLRRRLTTASFFHGPDGIGNVPLPATRRTVVAEDAAAFICGQAERFEGELCLVAVGPLTNVALACRRDPALPRRVKRLVVMGGAATVAGNVTPAAEANFYNDPEAADEVFTAGFDLTMIGLDVTLKALFDARRYGAVREVVATRDDPVARLAVHVLDFYLRADLAAGLEGSPLHDPLAVAVAARPGLVTCRDVAVEIETQGRLTAGQSVTNVLGQVERIESRGDHDDVVGVDRPEPNCHVALDVDTPAFLRLFSERLGLDVGAVSSPRSP</sequence>
<keyword evidence="2 4" id="KW-0326">Glycosidase</keyword>
<dbReference type="GO" id="GO:0008477">
    <property type="term" value="F:purine nucleosidase activity"/>
    <property type="evidence" value="ECO:0007669"/>
    <property type="project" value="UniProtKB-EC"/>
</dbReference>
<proteinExistence type="predicted"/>
<dbReference type="InterPro" id="IPR001910">
    <property type="entry name" value="Inosine/uridine_hydrolase_dom"/>
</dbReference>
<dbReference type="AlphaFoldDB" id="A0A6J4KEI8"/>
<dbReference type="PANTHER" id="PTHR12304">
    <property type="entry name" value="INOSINE-URIDINE PREFERRING NUCLEOSIDE HYDROLASE"/>
    <property type="match status" value="1"/>
</dbReference>
<reference evidence="4" key="1">
    <citation type="submission" date="2020-02" db="EMBL/GenBank/DDBJ databases">
        <authorList>
            <person name="Meier V. D."/>
        </authorList>
    </citation>
    <scope>NUCLEOTIDE SEQUENCE</scope>
    <source>
        <strain evidence="4">AVDCRST_MAG77</strain>
    </source>
</reference>
<dbReference type="GO" id="GO:0005829">
    <property type="term" value="C:cytosol"/>
    <property type="evidence" value="ECO:0007669"/>
    <property type="project" value="TreeGrafter"/>
</dbReference>
<name>A0A6J4KEI8_9CHLR</name>
<evidence type="ECO:0000256" key="1">
    <source>
        <dbReference type="ARBA" id="ARBA00022801"/>
    </source>
</evidence>
<protein>
    <submittedName>
        <fullName evidence="4">Inosine-uridine preferring nucleoside hydrolase</fullName>
        <ecNumber evidence="4">3.2.2.1</ecNumber>
    </submittedName>
</protein>
<dbReference type="PANTHER" id="PTHR12304:SF4">
    <property type="entry name" value="URIDINE NUCLEOSIDASE"/>
    <property type="match status" value="1"/>
</dbReference>
<evidence type="ECO:0000313" key="4">
    <source>
        <dbReference type="EMBL" id="CAA9303820.1"/>
    </source>
</evidence>